<keyword evidence="4" id="KW-1185">Reference proteome</keyword>
<dbReference type="PANTHER" id="PTHR46558:SF13">
    <property type="entry name" value="HTH-TYPE TRANSCRIPTIONAL REGULATOR IMMR"/>
    <property type="match status" value="1"/>
</dbReference>
<organism evidence="3 4">
    <name type="scientific">Clostridium oceanicum</name>
    <dbReference type="NCBI Taxonomy" id="1543"/>
    <lineage>
        <taxon>Bacteria</taxon>
        <taxon>Bacillati</taxon>
        <taxon>Bacillota</taxon>
        <taxon>Clostridia</taxon>
        <taxon>Eubacteriales</taxon>
        <taxon>Clostridiaceae</taxon>
        <taxon>Clostridium</taxon>
    </lineage>
</organism>
<name>A0ABN1JC31_9CLOT</name>
<gene>
    <name evidence="3" type="ORF">GCM10008906_09330</name>
</gene>
<evidence type="ECO:0000313" key="3">
    <source>
        <dbReference type="EMBL" id="GAA0735519.1"/>
    </source>
</evidence>
<dbReference type="Pfam" id="PF12844">
    <property type="entry name" value="HTH_19"/>
    <property type="match status" value="1"/>
</dbReference>
<dbReference type="Gene3D" id="1.10.260.40">
    <property type="entry name" value="lambda repressor-like DNA-binding domains"/>
    <property type="match status" value="1"/>
</dbReference>
<keyword evidence="1" id="KW-0238">DNA-binding</keyword>
<dbReference type="SMART" id="SM00530">
    <property type="entry name" value="HTH_XRE"/>
    <property type="match status" value="1"/>
</dbReference>
<dbReference type="RefSeq" id="WP_343759344.1">
    <property type="nucleotide sequence ID" value="NZ_BAAACG010000006.1"/>
</dbReference>
<sequence length="126" mass="14746">MATFGERLRSLRQEKEYSIRKLAELLNFGKTTIANWEKDNRFPDRETILKLANFFNVTTDYLLGRTDDSNSKIFKSTIDGHKYEMEIDKSYPYDLDPNEVEDLLKNLESVGFDVNKLIEKIKKTGN</sequence>
<dbReference type="CDD" id="cd00093">
    <property type="entry name" value="HTH_XRE"/>
    <property type="match status" value="1"/>
</dbReference>
<dbReference type="PANTHER" id="PTHR46558">
    <property type="entry name" value="TRACRIPTIONAL REGULATORY PROTEIN-RELATED-RELATED"/>
    <property type="match status" value="1"/>
</dbReference>
<dbReference type="Proteomes" id="UP001501510">
    <property type="component" value="Unassembled WGS sequence"/>
</dbReference>
<evidence type="ECO:0000313" key="4">
    <source>
        <dbReference type="Proteomes" id="UP001501510"/>
    </source>
</evidence>
<accession>A0ABN1JC31</accession>
<protein>
    <recommendedName>
        <fullName evidence="2">HTH cro/C1-type domain-containing protein</fullName>
    </recommendedName>
</protein>
<dbReference type="SUPFAM" id="SSF47413">
    <property type="entry name" value="lambda repressor-like DNA-binding domains"/>
    <property type="match status" value="1"/>
</dbReference>
<dbReference type="EMBL" id="BAAACG010000006">
    <property type="protein sequence ID" value="GAA0735519.1"/>
    <property type="molecule type" value="Genomic_DNA"/>
</dbReference>
<comment type="caution">
    <text evidence="3">The sequence shown here is derived from an EMBL/GenBank/DDBJ whole genome shotgun (WGS) entry which is preliminary data.</text>
</comment>
<evidence type="ECO:0000259" key="2">
    <source>
        <dbReference type="PROSITE" id="PS50943"/>
    </source>
</evidence>
<dbReference type="InterPro" id="IPR010982">
    <property type="entry name" value="Lambda_DNA-bd_dom_sf"/>
</dbReference>
<dbReference type="PROSITE" id="PS50943">
    <property type="entry name" value="HTH_CROC1"/>
    <property type="match status" value="1"/>
</dbReference>
<reference evidence="3 4" key="1">
    <citation type="journal article" date="2019" name="Int. J. Syst. Evol. Microbiol.">
        <title>The Global Catalogue of Microorganisms (GCM) 10K type strain sequencing project: providing services to taxonomists for standard genome sequencing and annotation.</title>
        <authorList>
            <consortium name="The Broad Institute Genomics Platform"/>
            <consortium name="The Broad Institute Genome Sequencing Center for Infectious Disease"/>
            <person name="Wu L."/>
            <person name="Ma J."/>
        </authorList>
    </citation>
    <scope>NUCLEOTIDE SEQUENCE [LARGE SCALE GENOMIC DNA]</scope>
    <source>
        <strain evidence="3 4">JCM 1407</strain>
    </source>
</reference>
<dbReference type="InterPro" id="IPR001387">
    <property type="entry name" value="Cro/C1-type_HTH"/>
</dbReference>
<evidence type="ECO:0000256" key="1">
    <source>
        <dbReference type="ARBA" id="ARBA00023125"/>
    </source>
</evidence>
<proteinExistence type="predicted"/>
<feature type="domain" description="HTH cro/C1-type" evidence="2">
    <location>
        <begin position="8"/>
        <end position="62"/>
    </location>
</feature>